<protein>
    <submittedName>
        <fullName evidence="6">Cellular morphogenesis protein</fullName>
    </submittedName>
</protein>
<evidence type="ECO:0000259" key="5">
    <source>
        <dbReference type="PROSITE" id="PS50002"/>
    </source>
</evidence>
<evidence type="ECO:0000256" key="3">
    <source>
        <dbReference type="SAM" id="MobiDB-lite"/>
    </source>
</evidence>
<reference evidence="6 7" key="1">
    <citation type="journal article" date="2014" name="BMC Genomics">
        <title>Genome and secretome analysis of the hemibiotrophic fungal pathogen, Moniliophthora roreri, which causes frosty pod rot disease of cacao: mechanisms of the biotrophic and necrotrophic phases.</title>
        <authorList>
            <person name="Meinhardt L.W."/>
            <person name="Costa G.G.L."/>
            <person name="Thomazella D.P.T."/>
            <person name="Teixeira P.J.P.L."/>
            <person name="Carazzolle M.F."/>
            <person name="Schuster S.C."/>
            <person name="Carlson J.E."/>
            <person name="Guiltinan M.J."/>
            <person name="Mieczkowski P."/>
            <person name="Farmer A."/>
            <person name="Ramaraj T."/>
            <person name="Crozier J."/>
            <person name="Davis R.E."/>
            <person name="Shao J."/>
            <person name="Melnick R.L."/>
            <person name="Pereira G.A.G."/>
            <person name="Bailey B.A."/>
        </authorList>
    </citation>
    <scope>NUCLEOTIDE SEQUENCE [LARGE SCALE GENOMIC DNA]</scope>
    <source>
        <strain evidence="6 7">MCA 2997</strain>
    </source>
</reference>
<feature type="domain" description="SH3" evidence="5">
    <location>
        <begin position="1544"/>
        <end position="1601"/>
    </location>
</feature>
<gene>
    <name evidence="6" type="ORF">Moror_9009</name>
</gene>
<dbReference type="OrthoDB" id="2503993at2759"/>
<dbReference type="InterPro" id="IPR011043">
    <property type="entry name" value="Gal_Oxase/kelch_b-propeller"/>
</dbReference>
<feature type="compositionally biased region" description="Polar residues" evidence="3">
    <location>
        <begin position="17"/>
        <end position="26"/>
    </location>
</feature>
<feature type="region of interest" description="Disordered" evidence="3">
    <location>
        <begin position="15"/>
        <end position="46"/>
    </location>
</feature>
<dbReference type="SMART" id="SM00326">
    <property type="entry name" value="SH3"/>
    <property type="match status" value="1"/>
</dbReference>
<dbReference type="KEGG" id="mrr:Moror_9009"/>
<dbReference type="PANTHER" id="PTHR31778">
    <property type="entry name" value="BUD SITE SELECTION PROTEIN RAX2"/>
    <property type="match status" value="1"/>
</dbReference>
<accession>V2XJA5</accession>
<feature type="region of interest" description="Disordered" evidence="3">
    <location>
        <begin position="1502"/>
        <end position="1523"/>
    </location>
</feature>
<keyword evidence="4" id="KW-0472">Membrane</keyword>
<proteinExistence type="predicted"/>
<keyword evidence="4" id="KW-1133">Transmembrane helix</keyword>
<dbReference type="EMBL" id="AWSO01000231">
    <property type="protein sequence ID" value="ESK92936.1"/>
    <property type="molecule type" value="Genomic_DNA"/>
</dbReference>
<keyword evidence="1 2" id="KW-0728">SH3 domain</keyword>
<dbReference type="Pfam" id="PF00018">
    <property type="entry name" value="SH3_1"/>
    <property type="match status" value="1"/>
</dbReference>
<dbReference type="InterPro" id="IPR036028">
    <property type="entry name" value="SH3-like_dom_sf"/>
</dbReference>
<dbReference type="InterPro" id="IPR048265">
    <property type="entry name" value="Rax2-like_third"/>
</dbReference>
<evidence type="ECO:0000256" key="1">
    <source>
        <dbReference type="ARBA" id="ARBA00022443"/>
    </source>
</evidence>
<feature type="compositionally biased region" description="Basic and acidic residues" evidence="3">
    <location>
        <begin position="31"/>
        <end position="46"/>
    </location>
</feature>
<evidence type="ECO:0000313" key="7">
    <source>
        <dbReference type="Proteomes" id="UP000017559"/>
    </source>
</evidence>
<dbReference type="InterPro" id="IPR001452">
    <property type="entry name" value="SH3_domain"/>
</dbReference>
<dbReference type="SUPFAM" id="SSF50044">
    <property type="entry name" value="SH3-domain"/>
    <property type="match status" value="1"/>
</dbReference>
<evidence type="ECO:0000313" key="6">
    <source>
        <dbReference type="EMBL" id="ESK92936.1"/>
    </source>
</evidence>
<evidence type="ECO:0000256" key="4">
    <source>
        <dbReference type="SAM" id="Phobius"/>
    </source>
</evidence>
<feature type="transmembrane region" description="Helical" evidence="4">
    <location>
        <begin position="1425"/>
        <end position="1456"/>
    </location>
</feature>
<dbReference type="GO" id="GO:1902929">
    <property type="term" value="C:plasma membrane of growing cell tip"/>
    <property type="evidence" value="ECO:0007669"/>
    <property type="project" value="TreeGrafter"/>
</dbReference>
<keyword evidence="7" id="KW-1185">Reference proteome</keyword>
<dbReference type="PROSITE" id="PS50002">
    <property type="entry name" value="SH3"/>
    <property type="match status" value="1"/>
</dbReference>
<dbReference type="InterPro" id="IPR048266">
    <property type="entry name" value="Rax2-like_second"/>
</dbReference>
<dbReference type="Gene3D" id="2.30.30.40">
    <property type="entry name" value="SH3 Domains"/>
    <property type="match status" value="1"/>
</dbReference>
<evidence type="ECO:0000256" key="2">
    <source>
        <dbReference type="PROSITE-ProRule" id="PRU00192"/>
    </source>
</evidence>
<dbReference type="Pfam" id="PF12768">
    <property type="entry name" value="Rax2"/>
    <property type="match status" value="1"/>
</dbReference>
<name>V2XJA5_MONRO</name>
<dbReference type="PANTHER" id="PTHR31778:SF2">
    <property type="entry name" value="BUD SITE SELECTION PROTEIN RAX2"/>
    <property type="match status" value="1"/>
</dbReference>
<organism evidence="6 7">
    <name type="scientific">Moniliophthora roreri (strain MCA 2997)</name>
    <name type="common">Cocoa frosty pod rot fungus</name>
    <name type="synonym">Crinipellis roreri</name>
    <dbReference type="NCBI Taxonomy" id="1381753"/>
    <lineage>
        <taxon>Eukaryota</taxon>
        <taxon>Fungi</taxon>
        <taxon>Dikarya</taxon>
        <taxon>Basidiomycota</taxon>
        <taxon>Agaricomycotina</taxon>
        <taxon>Agaricomycetes</taxon>
        <taxon>Agaricomycetidae</taxon>
        <taxon>Agaricales</taxon>
        <taxon>Marasmiineae</taxon>
        <taxon>Marasmiaceae</taxon>
        <taxon>Moniliophthora</taxon>
    </lineage>
</organism>
<sequence>MLARAVLLARSRAQSSPATSAISRRNASSHSNDDHHHTEEHDETVYTKEGFTSPAWRNGLLVTALALAAYQYAPEPTEDAYLTRWLQMYTTSSGKWLDMNARHTAQSKDSADTTELFNAGAQPPVHRLRFPQLLDQASPFLNGVGMNVDMSSVKVKKEGEFANHVVWLVVLVVYFDTPHHRPRHPRRRPLRRRASPDIMLLILLLACNVVRAALPLVDFDRMGKVGLAGSFAGFDFFQNSSLSFDSSSSTLFSRSSDGSLVALISTNTGGHISAGCALNDVFYFAGSFSSVGPTSASNVASYQPSSSQFSALGSNGPNGQVDAIYCDTRDNKVWVGGKFTSPGSSVAVWDVKAGSWSQPPFVGVTGAQSHVYSITSNSSQSSLFFAGSFVASFQGNGTALNGTNNPNVPFSAGATPFSSSLVPIPLQNAQVDGSPSTSDSQFSDINNILCPGGADGPGNSWFAADGNTAVITARKFSFITASGVRLGNTFQPNHGTTGFSVTTIPDNTVQTLRYLDPTTGENATCSDSCPLSTDSSILYQDFLFPNALSITGVQIKLSEWTGSSPGLHIMQILSSGAFASSVEDNNGESCFAPNPSNTSRTGNWAVKVANTDIPGTVQSVLVSEVDVGTSSSSGPTFTWMPYVSASGQYEMSMLIPGCTNFQDCGLRTSVSVTVFPGNDLPPSVTTIDQTNAEDAVVTIYSGPILPSSPDFVTTITMRLDDNPKGTGQDGKYELVADRIQLSLVSADTSFSDGGNSSSTAGGRGSRQAFGFFEWPLALSSGSDATKTLPNNSITFYDSAGLSLFNALGGSSNINSGSTVVSSVAHHSSGTVFLAGNLSLSSGPAANARNIIAFVNGALEALGDNGLDGPVTALLLDGDNLYIGGSFQDTASTTTNGLLKNVGMYNVQSKRWSALGAGLNGPVTDLDILDGRLQVTGNFTSIFTSSSDDSGLDAPGIAVWDTRTSIWANSGGFVVGRMSMVANGTDSTQYLAGSVSAFRKYGSSGIVMVSNGDNGPKVTALSSSLGGVARSSASASTRKRSRIPRASWMSHVKFPRVFAKRQSSTSLSPLPAPLPAPAPAVLAGAFWTNSSSSAEVAIIGGNFTFLPSSSSFGSQRSQGLAIYDQDSALRALPGSQINGTVRSLYVEDNFLYVGGEFTIPEFNANGFAIYNLQVQQWEMSGIQMLQAAAGSTVSVRSISSSSARPNTIIVAGSFAQAGSLRCQAICLLDTSSKQWNTLGNGIQGEVSTVIYAGSNQETLIAAGSIGLGDSTVANVAQMSFSNLSWAAVGPASELPGPVTALEINNGNTSSIFAAGKSSDGTSFLTHYNGVNWTPLGSSLQANTVVSQLAMVPLQDTHPGNALIEADRMLMISGSLDDSGFGNASSALFDGETFIPYVVSTTSTGTAGFVASMFHSFKSFSFDQRRFLATGIVILISIAISAGVVFLLALIGILWTLFSRRDRDDKLNKMDAQDDDDSTHHRPSSLLEHVNAATRGTIIGASPFPEKVDEKGVPDPHDHDPYGPDASNYVRAETPSDAFHGMGMEGTSRPAHARYSFDGAGEGELLLTAGAEVEILDDRDHAWWYARDVKTGREGVVPAAYLY</sequence>
<keyword evidence="4" id="KW-0812">Transmembrane</keyword>
<dbReference type="Pfam" id="PF20843">
    <property type="entry name" value="Rax2_3"/>
    <property type="match status" value="1"/>
</dbReference>
<dbReference type="STRING" id="1381753.V2XJA5"/>
<dbReference type="SUPFAM" id="SSF50965">
    <property type="entry name" value="Galactose oxidase, central domain"/>
    <property type="match status" value="2"/>
</dbReference>
<dbReference type="InterPro" id="IPR024982">
    <property type="entry name" value="Rax2-like_C"/>
</dbReference>
<dbReference type="Pfam" id="PF20842">
    <property type="entry name" value="Rax2_2"/>
    <property type="match status" value="1"/>
</dbReference>
<comment type="caution">
    <text evidence="6">The sequence shown here is derived from an EMBL/GenBank/DDBJ whole genome shotgun (WGS) entry which is preliminary data.</text>
</comment>
<dbReference type="HOGENOM" id="CLU_005863_1_0_1"/>
<feature type="compositionally biased region" description="Basic and acidic residues" evidence="3">
    <location>
        <begin position="1504"/>
        <end position="1520"/>
    </location>
</feature>
<dbReference type="Proteomes" id="UP000017559">
    <property type="component" value="Unassembled WGS sequence"/>
</dbReference>